<name>A0AAD9GEE1_9STRA</name>
<gene>
    <name evidence="2" type="ORF">P3T76_010096</name>
</gene>
<feature type="chain" id="PRO_5041933317" description="Ras-GAP domain-containing protein" evidence="1">
    <location>
        <begin position="16"/>
        <end position="1507"/>
    </location>
</feature>
<comment type="caution">
    <text evidence="2">The sequence shown here is derived from an EMBL/GenBank/DDBJ whole genome shotgun (WGS) entry which is preliminary data.</text>
</comment>
<feature type="signal peptide" evidence="1">
    <location>
        <begin position="1"/>
        <end position="15"/>
    </location>
</feature>
<dbReference type="SUPFAM" id="SSF48350">
    <property type="entry name" value="GTPase activation domain, GAP"/>
    <property type="match status" value="1"/>
</dbReference>
<dbReference type="InterPro" id="IPR008936">
    <property type="entry name" value="Rho_GTPase_activation_prot"/>
</dbReference>
<keyword evidence="1" id="KW-0732">Signal</keyword>
<proteinExistence type="predicted"/>
<evidence type="ECO:0000313" key="3">
    <source>
        <dbReference type="Proteomes" id="UP001259832"/>
    </source>
</evidence>
<evidence type="ECO:0000313" key="2">
    <source>
        <dbReference type="EMBL" id="KAK1936661.1"/>
    </source>
</evidence>
<evidence type="ECO:0000256" key="1">
    <source>
        <dbReference type="SAM" id="SignalP"/>
    </source>
</evidence>
<reference evidence="2" key="1">
    <citation type="submission" date="2023-08" db="EMBL/GenBank/DDBJ databases">
        <title>Reference Genome Resource for the Citrus Pathogen Phytophthora citrophthora.</title>
        <authorList>
            <person name="Moller H."/>
            <person name="Coetzee B."/>
            <person name="Rose L.J."/>
            <person name="Van Niekerk J.M."/>
        </authorList>
    </citation>
    <scope>NUCLEOTIDE SEQUENCE</scope>
    <source>
        <strain evidence="2">STE-U-9442</strain>
    </source>
</reference>
<sequence length="1507" mass="169516">MQLLTLLLCMTGVLGMEKDFTISNFLSERASWQPMCLYTFDNFINNENTIKNRVPDESCPFDALQPDTELVTSLNRASSYWQLGVHLAEAPNNDTKRLQLSSISSVSAREFFSTAAVTNSSLNSGGVTIELVVRIQPKTNHSMTLFSISNEYDDCADSGFRLDVNEHQVLAFIYFLPVLEEDGKEVEACYERRLFSVNNVAKCQLPVDKSQAVHITVTLDPSEQGLWKTSFYVSYTDPDTMQRMDCVVHDEQHPPSTQVLNNLIKGCYRLYLGNSPRNVTSPRQRRHLAPARQFTPFGNTSMNATERLRVMLKQKLENIRGPELPKAMRIFGDNSLSLSILGITFPPLNEDTPLAYLRSKFADFKEKYGDQVVDYLVNLVQQKAKGPIVTNREHNSSDESDKFSRANLFQSAGGSSFDLFHFAIYRHVVSEEEVASISRKVLLPSRQFPSLQQTARIPEDSFVLLNLTLLDGVFNDLRLELRDLPEFGRLLLFPSKIPVTMDNLDAFRELPLKDQRSIFFQPEPDQNNENLPLPNPVAFSRRLEPYATVSFGIAESLVGREVNKSMAARIDIFVDAVNDAPRPQQIEEEVFVEIGVPVTLDLKGEDIDGAPEAVGPQTGASGSSDLLSRFDFTNEMTNTSSFQLLKIVKMPKFGKLFDCNTSSDSESPENGRIYHNNTELVNATHSTTLRYIYHGREGANCTLPESSLEVDELRYQLSDGDPLVFSSVAVIKFFLLCGKEKPPENQNMLSTVRVQEDSLQLVTLSSLDPLAALFHSKTRLKVSVLPQHGSLFQYHGSENSTINVSLTFVGARISTPNTTIESASGQIFYALKQDYFNTMAHQRVSRVDFFEYQVLNTLPTNSSVIFNEKSPAARFINGLEPRRVQLEVENVKDSVVILPPFVFKTNVSSGGTVPTPVVFQDPDSIHSDDLYQVNLEAEDGTFELGFAISDDDVMSGCPYERPCMLNRSTNGNSTSSRDEELQFYIATQLFDPSHIQVTGTKLALNSTLSALSFRSLAGNTQTAEFTVWVGRIHENGSEQQIETSFTIKFQPESPNEVIATVDFVSVLKTRYIPTFLVLLAGWLVLSNGNCLSVGFCCCCCGKARKKRRRKLEQQQKLFQEQVAQNDYEYSVLLMDLADILLEPELVVARCVLESCFSSTYNHVLLQTFVWRSLLPLLESERQGTRFVFQLLATEYSQGKSATDDAVSSQHEDFLTQNSTASKVLASFCRAVGASWVSELLTVDILPVELDNLLTRITAQVEELPVEVVILCRACARLFHDENDLSPETELDAVHLVFFNHFLGPALEFPLENVRGFNPSKQQRDTLRALAYQIASFRTGRTAETDTSRCKYEAVLERILHASNMKSAYDPEEATEVDCELMGMCLMNIHSLLECYFLEFKDRICLVQAPVNAEQVKTTVLRLSRLLKALDWPLTSIHELIDHAKPELLDDPLLWNGFSFQEWQERAQTEQSASNITTEKSLSLPTHEFDEIILEGDDRSPLEVDWVN</sequence>
<evidence type="ECO:0008006" key="4">
    <source>
        <dbReference type="Google" id="ProtNLM"/>
    </source>
</evidence>
<accession>A0AAD9GEE1</accession>
<protein>
    <recommendedName>
        <fullName evidence="4">Ras-GAP domain-containing protein</fullName>
    </recommendedName>
</protein>
<keyword evidence="3" id="KW-1185">Reference proteome</keyword>
<dbReference type="EMBL" id="JASMQC010000021">
    <property type="protein sequence ID" value="KAK1936661.1"/>
    <property type="molecule type" value="Genomic_DNA"/>
</dbReference>
<dbReference type="Proteomes" id="UP001259832">
    <property type="component" value="Unassembled WGS sequence"/>
</dbReference>
<organism evidence="2 3">
    <name type="scientific">Phytophthora citrophthora</name>
    <dbReference type="NCBI Taxonomy" id="4793"/>
    <lineage>
        <taxon>Eukaryota</taxon>
        <taxon>Sar</taxon>
        <taxon>Stramenopiles</taxon>
        <taxon>Oomycota</taxon>
        <taxon>Peronosporomycetes</taxon>
        <taxon>Peronosporales</taxon>
        <taxon>Peronosporaceae</taxon>
        <taxon>Phytophthora</taxon>
    </lineage>
</organism>